<dbReference type="InterPro" id="IPR036397">
    <property type="entry name" value="RNaseH_sf"/>
</dbReference>
<accession>A0A8X6X3Q2</accession>
<evidence type="ECO:0000313" key="1">
    <source>
        <dbReference type="EMBL" id="GFY45582.1"/>
    </source>
</evidence>
<proteinExistence type="predicted"/>
<sequence length="106" mass="12265">MPILSALVCRNGIRVVFSDEKIFRSSSRGALRVYRPVQGSDRFEEQYLVHSSNPVEGHPRFTLCVWMCFGGNGKLRIIHRVKQNTMNSDYYIEHILSFIEAQLCED</sequence>
<dbReference type="OrthoDB" id="6734331at2759"/>
<dbReference type="EMBL" id="BMAV01004926">
    <property type="protein sequence ID" value="GFY45582.1"/>
    <property type="molecule type" value="Genomic_DNA"/>
</dbReference>
<name>A0A8X6X3Q2_9ARAC</name>
<keyword evidence="2" id="KW-1185">Reference proteome</keyword>
<evidence type="ECO:0000313" key="2">
    <source>
        <dbReference type="Proteomes" id="UP000886998"/>
    </source>
</evidence>
<dbReference type="Proteomes" id="UP000886998">
    <property type="component" value="Unassembled WGS sequence"/>
</dbReference>
<organism evidence="1 2">
    <name type="scientific">Trichonephila inaurata madagascariensis</name>
    <dbReference type="NCBI Taxonomy" id="2747483"/>
    <lineage>
        <taxon>Eukaryota</taxon>
        <taxon>Metazoa</taxon>
        <taxon>Ecdysozoa</taxon>
        <taxon>Arthropoda</taxon>
        <taxon>Chelicerata</taxon>
        <taxon>Arachnida</taxon>
        <taxon>Araneae</taxon>
        <taxon>Araneomorphae</taxon>
        <taxon>Entelegynae</taxon>
        <taxon>Araneoidea</taxon>
        <taxon>Nephilidae</taxon>
        <taxon>Trichonephila</taxon>
        <taxon>Trichonephila inaurata</taxon>
    </lineage>
</organism>
<dbReference type="GO" id="GO:0003676">
    <property type="term" value="F:nucleic acid binding"/>
    <property type="evidence" value="ECO:0007669"/>
    <property type="project" value="InterPro"/>
</dbReference>
<protein>
    <submittedName>
        <fullName evidence="1">Transposable element Tcb2 transposase</fullName>
    </submittedName>
</protein>
<dbReference type="AlphaFoldDB" id="A0A8X6X3Q2"/>
<gene>
    <name evidence="1" type="primary">TCB2_134</name>
    <name evidence="1" type="ORF">TNIN_272401</name>
</gene>
<comment type="caution">
    <text evidence="1">The sequence shown here is derived from an EMBL/GenBank/DDBJ whole genome shotgun (WGS) entry which is preliminary data.</text>
</comment>
<dbReference type="Gene3D" id="3.30.420.10">
    <property type="entry name" value="Ribonuclease H-like superfamily/Ribonuclease H"/>
    <property type="match status" value="1"/>
</dbReference>
<reference evidence="1" key="1">
    <citation type="submission" date="2020-08" db="EMBL/GenBank/DDBJ databases">
        <title>Multicomponent nature underlies the extraordinary mechanical properties of spider dragline silk.</title>
        <authorList>
            <person name="Kono N."/>
            <person name="Nakamura H."/>
            <person name="Mori M."/>
            <person name="Yoshida Y."/>
            <person name="Ohtoshi R."/>
            <person name="Malay A.D."/>
            <person name="Moran D.A.P."/>
            <person name="Tomita M."/>
            <person name="Numata K."/>
            <person name="Arakawa K."/>
        </authorList>
    </citation>
    <scope>NUCLEOTIDE SEQUENCE</scope>
</reference>